<feature type="transmembrane region" description="Helical" evidence="1">
    <location>
        <begin position="89"/>
        <end position="111"/>
    </location>
</feature>
<protein>
    <submittedName>
        <fullName evidence="4">FecR family protein</fullName>
    </submittedName>
</protein>
<keyword evidence="1" id="KW-0472">Membrane</keyword>
<dbReference type="PANTHER" id="PTHR30273:SF2">
    <property type="entry name" value="PROTEIN FECR"/>
    <property type="match status" value="1"/>
</dbReference>
<evidence type="ECO:0000313" key="4">
    <source>
        <dbReference type="EMBL" id="MBD1393378.1"/>
    </source>
</evidence>
<comment type="caution">
    <text evidence="4">The sequence shown here is derived from an EMBL/GenBank/DDBJ whole genome shotgun (WGS) entry which is preliminary data.</text>
</comment>
<evidence type="ECO:0000259" key="3">
    <source>
        <dbReference type="Pfam" id="PF16344"/>
    </source>
</evidence>
<evidence type="ECO:0000259" key="2">
    <source>
        <dbReference type="Pfam" id="PF04773"/>
    </source>
</evidence>
<keyword evidence="1" id="KW-1133">Transmembrane helix</keyword>
<name>A0A926NQ74_9SPHI</name>
<dbReference type="EMBL" id="JACWMX010000003">
    <property type="protein sequence ID" value="MBD1393378.1"/>
    <property type="molecule type" value="Genomic_DNA"/>
</dbReference>
<dbReference type="Pfam" id="PF04773">
    <property type="entry name" value="FecR"/>
    <property type="match status" value="1"/>
</dbReference>
<dbReference type="FunFam" id="2.60.120.1440:FF:000001">
    <property type="entry name" value="Putative anti-sigma factor"/>
    <property type="match status" value="1"/>
</dbReference>
<dbReference type="InterPro" id="IPR006860">
    <property type="entry name" value="FecR"/>
</dbReference>
<gene>
    <name evidence="4" type="ORF">IDJ76_09730</name>
</gene>
<dbReference type="Gene3D" id="2.60.120.1440">
    <property type="match status" value="1"/>
</dbReference>
<feature type="domain" description="FecR protein" evidence="2">
    <location>
        <begin position="127"/>
        <end position="219"/>
    </location>
</feature>
<proteinExistence type="predicted"/>
<dbReference type="PANTHER" id="PTHR30273">
    <property type="entry name" value="PERIPLASMIC SIGNAL SENSOR AND SIGMA FACTOR ACTIVATOR FECR-RELATED"/>
    <property type="match status" value="1"/>
</dbReference>
<feature type="domain" description="Protein FecR C-terminal" evidence="3">
    <location>
        <begin position="291"/>
        <end position="359"/>
    </location>
</feature>
<dbReference type="InterPro" id="IPR012373">
    <property type="entry name" value="Ferrdict_sens_TM"/>
</dbReference>
<evidence type="ECO:0000256" key="1">
    <source>
        <dbReference type="SAM" id="Phobius"/>
    </source>
</evidence>
<sequence length="366" mass="42063">MVNDAFIELLTKKLSDELNAGEQVMFNDLLKSDEDFRKQYEFFKSYWVQEQEKYSNSNAMFENILTKITILEPAEVAIKEEPKYRRFYFFLKTIAAVLVAGVSCAALFYAANLNEKANTTAKLDLTATPSRMKSKITLSDGSVVTLNSETTLKYPLSFTGKTREVYLNGEAYFDVAKDHKHPFIVHTGQMRVKVLGTAFNIKSYPNDVTSETTLIRGAIEVTLTDRPSDRIILKPNEKLILKSTHLIKHRVRTPLAKAKMDSINTSYSLTNLTYFKTNDTTVVETSWVNNKLIFKDEPFEALARKMERWYGVKIKFKNDRAQDYHFTGVFEKETMLQAFKALQMIEPFDYKLKNGTAYITDPINLN</sequence>
<organism evidence="4 5">
    <name type="scientific">Mucilaginibacter glaciei</name>
    <dbReference type="NCBI Taxonomy" id="2772109"/>
    <lineage>
        <taxon>Bacteria</taxon>
        <taxon>Pseudomonadati</taxon>
        <taxon>Bacteroidota</taxon>
        <taxon>Sphingobacteriia</taxon>
        <taxon>Sphingobacteriales</taxon>
        <taxon>Sphingobacteriaceae</taxon>
        <taxon>Mucilaginibacter</taxon>
    </lineage>
</organism>
<dbReference type="Pfam" id="PF16344">
    <property type="entry name" value="FecR_C"/>
    <property type="match status" value="1"/>
</dbReference>
<dbReference type="GO" id="GO:0016989">
    <property type="term" value="F:sigma factor antagonist activity"/>
    <property type="evidence" value="ECO:0007669"/>
    <property type="project" value="TreeGrafter"/>
</dbReference>
<dbReference type="Proteomes" id="UP000619078">
    <property type="component" value="Unassembled WGS sequence"/>
</dbReference>
<dbReference type="AlphaFoldDB" id="A0A926NQ74"/>
<accession>A0A926NQ74</accession>
<reference evidence="4" key="1">
    <citation type="submission" date="2020-09" db="EMBL/GenBank/DDBJ databases">
        <title>Novel species of Mucilaginibacter isolated from a glacier on the Tibetan Plateau.</title>
        <authorList>
            <person name="Liu Q."/>
            <person name="Xin Y.-H."/>
        </authorList>
    </citation>
    <scope>NUCLEOTIDE SEQUENCE</scope>
    <source>
        <strain evidence="4">ZB1P21</strain>
    </source>
</reference>
<dbReference type="Gene3D" id="3.55.50.30">
    <property type="match status" value="1"/>
</dbReference>
<dbReference type="InterPro" id="IPR032508">
    <property type="entry name" value="FecR_C"/>
</dbReference>
<keyword evidence="5" id="KW-1185">Reference proteome</keyword>
<dbReference type="PIRSF" id="PIRSF018266">
    <property type="entry name" value="FecR"/>
    <property type="match status" value="1"/>
</dbReference>
<evidence type="ECO:0000313" key="5">
    <source>
        <dbReference type="Proteomes" id="UP000619078"/>
    </source>
</evidence>
<keyword evidence="1" id="KW-0812">Transmembrane</keyword>
<dbReference type="RefSeq" id="WP_191163105.1">
    <property type="nucleotide sequence ID" value="NZ_JACWMX010000003.1"/>
</dbReference>